<dbReference type="Proteomes" id="UP000251956">
    <property type="component" value="Unassembled WGS sequence"/>
</dbReference>
<organism evidence="1 2">
    <name type="scientific">Mesorhizobium atlanticum</name>
    <dbReference type="NCBI Taxonomy" id="2233532"/>
    <lineage>
        <taxon>Bacteria</taxon>
        <taxon>Pseudomonadati</taxon>
        <taxon>Pseudomonadota</taxon>
        <taxon>Alphaproteobacteria</taxon>
        <taxon>Hyphomicrobiales</taxon>
        <taxon>Phyllobacteriaceae</taxon>
        <taxon>Mesorhizobium</taxon>
    </lineage>
</organism>
<name>A0A330GVI2_9HYPH</name>
<comment type="caution">
    <text evidence="1">The sequence shown here is derived from an EMBL/GenBank/DDBJ whole genome shotgun (WGS) entry which is preliminary data.</text>
</comment>
<keyword evidence="2" id="KW-1185">Reference proteome</keyword>
<proteinExistence type="predicted"/>
<protein>
    <submittedName>
        <fullName evidence="1">Uncharacterized protein</fullName>
    </submittedName>
</protein>
<dbReference type="AlphaFoldDB" id="A0A330GVI2"/>
<gene>
    <name evidence="1" type="ORF">DPM35_07715</name>
</gene>
<reference evidence="1 2" key="1">
    <citation type="submission" date="2018-07" db="EMBL/GenBank/DDBJ databases">
        <title>Diversity of Mesorhizobium strains in Brazil.</title>
        <authorList>
            <person name="Helene L.C.F."/>
            <person name="Dall'Agnol R."/>
            <person name="Delamuta J.R.M."/>
            <person name="Hungria M."/>
        </authorList>
    </citation>
    <scope>NUCLEOTIDE SEQUENCE [LARGE SCALE GENOMIC DNA]</scope>
    <source>
        <strain evidence="1 2">CNPSo 3140</strain>
    </source>
</reference>
<sequence length="71" mass="7611">MAGSLNDTMLVRAGDDAVGPQDMFNKELQTYHKIVGANLIFHRPAPPRRSSHFAQLCGDADGSAMGLAVLQ</sequence>
<accession>A0A330GVI2</accession>
<dbReference type="EMBL" id="QMBQ01000002">
    <property type="protein sequence ID" value="RAZ78445.1"/>
    <property type="molecule type" value="Genomic_DNA"/>
</dbReference>
<evidence type="ECO:0000313" key="2">
    <source>
        <dbReference type="Proteomes" id="UP000251956"/>
    </source>
</evidence>
<evidence type="ECO:0000313" key="1">
    <source>
        <dbReference type="EMBL" id="RAZ78445.1"/>
    </source>
</evidence>